<dbReference type="RefSeq" id="XP_029230475.1">
    <property type="nucleotide sequence ID" value="XM_029369380.1"/>
</dbReference>
<name>A0A422Q3D9_9TRYP</name>
<keyword evidence="3" id="KW-0862">Zinc</keyword>
<evidence type="ECO:0000259" key="5">
    <source>
        <dbReference type="PROSITE" id="PS01358"/>
    </source>
</evidence>
<keyword evidence="7" id="KW-1185">Reference proteome</keyword>
<feature type="domain" description="RanBP2-type" evidence="5">
    <location>
        <begin position="185"/>
        <end position="204"/>
    </location>
</feature>
<feature type="compositionally biased region" description="Polar residues" evidence="4">
    <location>
        <begin position="97"/>
        <end position="110"/>
    </location>
</feature>
<feature type="domain" description="RanBP2-type" evidence="5">
    <location>
        <begin position="244"/>
        <end position="263"/>
    </location>
</feature>
<dbReference type="PROSITE" id="PS01358">
    <property type="entry name" value="ZF_RANBP2_1"/>
    <property type="match status" value="2"/>
</dbReference>
<evidence type="ECO:0000313" key="6">
    <source>
        <dbReference type="EMBL" id="RNF24484.1"/>
    </source>
</evidence>
<evidence type="ECO:0000256" key="3">
    <source>
        <dbReference type="ARBA" id="ARBA00022833"/>
    </source>
</evidence>
<dbReference type="GO" id="GO:0008270">
    <property type="term" value="F:zinc ion binding"/>
    <property type="evidence" value="ECO:0007669"/>
    <property type="project" value="UniProtKB-KW"/>
</dbReference>
<evidence type="ECO:0000256" key="1">
    <source>
        <dbReference type="ARBA" id="ARBA00022723"/>
    </source>
</evidence>
<keyword evidence="2" id="KW-0863">Zinc-finger</keyword>
<evidence type="ECO:0000313" key="7">
    <source>
        <dbReference type="Proteomes" id="UP000284403"/>
    </source>
</evidence>
<feature type="region of interest" description="Disordered" evidence="4">
    <location>
        <begin position="97"/>
        <end position="121"/>
    </location>
</feature>
<dbReference type="OrthoDB" id="238143at2759"/>
<gene>
    <name evidence="6" type="ORF">Tco025E_02454</name>
</gene>
<proteinExistence type="predicted"/>
<protein>
    <recommendedName>
        <fullName evidence="5">RanBP2-type domain-containing protein</fullName>
    </recommendedName>
</protein>
<dbReference type="SMART" id="SM00547">
    <property type="entry name" value="ZnF_RBZ"/>
    <property type="match status" value="5"/>
</dbReference>
<organism evidence="6 7">
    <name type="scientific">Trypanosoma conorhini</name>
    <dbReference type="NCBI Taxonomy" id="83891"/>
    <lineage>
        <taxon>Eukaryota</taxon>
        <taxon>Discoba</taxon>
        <taxon>Euglenozoa</taxon>
        <taxon>Kinetoplastea</taxon>
        <taxon>Metakinetoplastina</taxon>
        <taxon>Trypanosomatida</taxon>
        <taxon>Trypanosomatidae</taxon>
        <taxon>Trypanosoma</taxon>
    </lineage>
</organism>
<keyword evidence="1" id="KW-0479">Metal-binding</keyword>
<comment type="caution">
    <text evidence="6">The sequence shown here is derived from an EMBL/GenBank/DDBJ whole genome shotgun (WGS) entry which is preliminary data.</text>
</comment>
<evidence type="ECO:0000256" key="2">
    <source>
        <dbReference type="ARBA" id="ARBA00022771"/>
    </source>
</evidence>
<accession>A0A422Q3D9</accession>
<dbReference type="GeneID" id="40316065"/>
<dbReference type="InterPro" id="IPR001876">
    <property type="entry name" value="Znf_RanBP2"/>
</dbReference>
<evidence type="ECO:0000256" key="4">
    <source>
        <dbReference type="SAM" id="MobiDB-lite"/>
    </source>
</evidence>
<reference evidence="6 7" key="1">
    <citation type="journal article" date="2018" name="BMC Genomics">
        <title>Genomic comparison of Trypanosoma conorhini and Trypanosoma rangeli to Trypanosoma cruzi strains of high and low virulence.</title>
        <authorList>
            <person name="Bradwell K.R."/>
            <person name="Koparde V.N."/>
            <person name="Matveyev A.V."/>
            <person name="Serrano M.G."/>
            <person name="Alves J.M."/>
            <person name="Parikh H."/>
            <person name="Huang B."/>
            <person name="Lee V."/>
            <person name="Espinosa-Alvarez O."/>
            <person name="Ortiz P.A."/>
            <person name="Costa-Martins A.G."/>
            <person name="Teixeira M.M."/>
            <person name="Buck G.A."/>
        </authorList>
    </citation>
    <scope>NUCLEOTIDE SEQUENCE [LARGE SCALE GENOMIC DNA]</scope>
    <source>
        <strain evidence="6 7">025E</strain>
    </source>
</reference>
<dbReference type="Proteomes" id="UP000284403">
    <property type="component" value="Unassembled WGS sequence"/>
</dbReference>
<sequence>MTSQMRRWALPVLGRSCLQRWRQVAVRGAATGESVFCAPIRRPARPAASKIRPDAVRQPGVLPPWPVDGIEFNTSLPSGGHDKRRASEKTTALLVRQETSPADPDTTNTGELPPPQTPTEHQWRELHRVEKTEDGARALAAGGWVCGSCFRCMPHRSRSVCDFCHAVRHDAAAAVAGWREDHTTWFCSRCREFNFERDLACRCCGLQRDAQFELRVVHHERVLDEIQRAPVGSVIVTRNRVIRWRCTGCSESNALQSSVCRHCNKERFDFTVTCPTCKASQKLCNKQMYGSEPADHIHASRPFGLHNCFPRLAPEQRCTACGGSLHGATASSRSDAWLCACGHVGNAATLSCARCRFPRRLPQTATLDELLRVWDFAGAKNWYCEGCNHVNRASRHIVALERHGRSPLLDGNTPTKRGSVWKMARIVHGSSHCEYCGIQWHHEPLNDGQHWRCACHKVNHNDDAHCQVCRLPAVDDVRSDVLSFWSRGDWYCLRCHRQNYREKVVCACGEQRPKG</sequence>
<dbReference type="AlphaFoldDB" id="A0A422Q3D9"/>
<dbReference type="EMBL" id="MKKU01000099">
    <property type="protein sequence ID" value="RNF24484.1"/>
    <property type="molecule type" value="Genomic_DNA"/>
</dbReference>